<comment type="cofactor">
    <cofactor evidence="1">
        <name>Zn(2+)</name>
        <dbReference type="ChEBI" id="CHEBI:29105"/>
    </cofactor>
</comment>
<comment type="caution">
    <text evidence="6">The sequence shown here is derived from an EMBL/GenBank/DDBJ whole genome shotgun (WGS) entry which is preliminary data.</text>
</comment>
<sequence length="326" mass="35304">MKTVTTTLPVLESLDVDQLETGEHKFEFAVATNALGQRQHLPVRVFKGDKPGKKVVITAGVHGDEQSGIVAALKLANELVGKAICGCVTIVPAVNPTGILRHSRDFYPADPDTSPSNMNRYFPGNPEGDEVQRFIASLWSNLLRPNADIAIDLHTQTSGTTYPLYVFADYRVDAAKQMALQLNPDVILDDPGEKGILETAWNESGVPCITIEVGAGRYIDSPMVERTVEGMLDILKMHGVVQGDAQPIQSCIEGKNITSVKAKQGGFMECHVSLMQEVEQGELLATQMDSFGEVIEKYHAPSKGTVLSHCVEALRAPGALVVRLIS</sequence>
<dbReference type="GO" id="GO:0016788">
    <property type="term" value="F:hydrolase activity, acting on ester bonds"/>
    <property type="evidence" value="ECO:0007669"/>
    <property type="project" value="InterPro"/>
</dbReference>
<keyword evidence="4" id="KW-0862">Zinc</keyword>
<dbReference type="Gene3D" id="3.40.630.10">
    <property type="entry name" value="Zn peptidases"/>
    <property type="match status" value="1"/>
</dbReference>
<dbReference type="InterPro" id="IPR055438">
    <property type="entry name" value="AstE_AspA_cat"/>
</dbReference>
<proteinExistence type="predicted"/>
<dbReference type="Pfam" id="PF24827">
    <property type="entry name" value="AstE_AspA_cat"/>
    <property type="match status" value="1"/>
</dbReference>
<dbReference type="SUPFAM" id="SSF53187">
    <property type="entry name" value="Zn-dependent exopeptidases"/>
    <property type="match status" value="1"/>
</dbReference>
<keyword evidence="2" id="KW-0479">Metal-binding</keyword>
<dbReference type="GO" id="GO:0016811">
    <property type="term" value="F:hydrolase activity, acting on carbon-nitrogen (but not peptide) bonds, in linear amides"/>
    <property type="evidence" value="ECO:0007669"/>
    <property type="project" value="InterPro"/>
</dbReference>
<reference evidence="6 7" key="2">
    <citation type="submission" date="2015-01" db="EMBL/GenBank/DDBJ databases">
        <authorList>
            <consortium name="NBRP consortium"/>
            <person name="Sawabe T."/>
            <person name="Meirelles P."/>
            <person name="Feng G."/>
            <person name="Sayaka M."/>
            <person name="Hattori M."/>
            <person name="Ohkuma M."/>
        </authorList>
    </citation>
    <scope>NUCLEOTIDE SEQUENCE [LARGE SCALE GENOMIC DNA]</scope>
    <source>
        <strain evidence="6 7">JCM19232</strain>
    </source>
</reference>
<dbReference type="InterPro" id="IPR043795">
    <property type="entry name" value="N-alpha-Ac-DABA-like"/>
</dbReference>
<feature type="domain" description="Succinylglutamate desuccinylase/Aspartoacylase catalytic" evidence="5">
    <location>
        <begin position="51"/>
        <end position="236"/>
    </location>
</feature>
<dbReference type="Proteomes" id="UP000031670">
    <property type="component" value="Unassembled WGS sequence"/>
</dbReference>
<dbReference type="GO" id="GO:0046872">
    <property type="term" value="F:metal ion binding"/>
    <property type="evidence" value="ECO:0007669"/>
    <property type="project" value="UniProtKB-KW"/>
</dbReference>
<dbReference type="PANTHER" id="PTHR37326:SF1">
    <property type="entry name" value="BLL3975 PROTEIN"/>
    <property type="match status" value="1"/>
</dbReference>
<evidence type="ECO:0000256" key="1">
    <source>
        <dbReference type="ARBA" id="ARBA00001947"/>
    </source>
</evidence>
<dbReference type="EMBL" id="BBSA01000011">
    <property type="protein sequence ID" value="GAM64181.1"/>
    <property type="molecule type" value="Genomic_DNA"/>
</dbReference>
<evidence type="ECO:0000313" key="6">
    <source>
        <dbReference type="EMBL" id="GAM64181.1"/>
    </source>
</evidence>
<accession>A0A0B8PCT3</accession>
<evidence type="ECO:0000256" key="2">
    <source>
        <dbReference type="ARBA" id="ARBA00022723"/>
    </source>
</evidence>
<dbReference type="PANTHER" id="PTHR37326">
    <property type="entry name" value="BLL3975 PROTEIN"/>
    <property type="match status" value="1"/>
</dbReference>
<dbReference type="PIRSF" id="PIRSF039012">
    <property type="entry name" value="ASP"/>
    <property type="match status" value="1"/>
</dbReference>
<protein>
    <submittedName>
        <fullName evidence="6">Deacylase</fullName>
    </submittedName>
</protein>
<dbReference type="InterPro" id="IPR053138">
    <property type="entry name" value="N-alpha-Ac-DABA_deacetylase"/>
</dbReference>
<organism evidence="6 7">
    <name type="scientific">Vibrio ishigakensis</name>
    <dbReference type="NCBI Taxonomy" id="1481914"/>
    <lineage>
        <taxon>Bacteria</taxon>
        <taxon>Pseudomonadati</taxon>
        <taxon>Pseudomonadota</taxon>
        <taxon>Gammaproteobacteria</taxon>
        <taxon>Vibrionales</taxon>
        <taxon>Vibrionaceae</taxon>
        <taxon>Vibrio</taxon>
    </lineage>
</organism>
<name>A0A0B8PCT3_9VIBR</name>
<reference evidence="6 7" key="1">
    <citation type="submission" date="2015-01" db="EMBL/GenBank/DDBJ databases">
        <title>Vibrio sp. C5 JCM 19232 whole genome shotgun sequence.</title>
        <authorList>
            <person name="Sawabe T."/>
            <person name="Meirelles P."/>
            <person name="Feng G."/>
            <person name="Sayaka M."/>
            <person name="Hattori M."/>
            <person name="Ohkuma M."/>
        </authorList>
    </citation>
    <scope>NUCLEOTIDE SEQUENCE [LARGE SCALE GENOMIC DNA]</scope>
    <source>
        <strain evidence="6 7">JCM19232</strain>
    </source>
</reference>
<gene>
    <name evidence="6" type="ORF">JCM19232_3457</name>
</gene>
<evidence type="ECO:0000313" key="7">
    <source>
        <dbReference type="Proteomes" id="UP000031670"/>
    </source>
</evidence>
<keyword evidence="3" id="KW-0378">Hydrolase</keyword>
<dbReference type="AlphaFoldDB" id="A0A0B8PCT3"/>
<evidence type="ECO:0000259" key="5">
    <source>
        <dbReference type="Pfam" id="PF24827"/>
    </source>
</evidence>
<evidence type="ECO:0000256" key="3">
    <source>
        <dbReference type="ARBA" id="ARBA00022801"/>
    </source>
</evidence>
<dbReference type="CDD" id="cd06251">
    <property type="entry name" value="M14_ASTE_ASPA-like"/>
    <property type="match status" value="1"/>
</dbReference>
<evidence type="ECO:0000256" key="4">
    <source>
        <dbReference type="ARBA" id="ARBA00022833"/>
    </source>
</evidence>